<dbReference type="EMBL" id="JAHHHV010000088">
    <property type="protein sequence ID" value="MBW4468400.1"/>
    <property type="molecule type" value="Genomic_DNA"/>
</dbReference>
<dbReference type="GO" id="GO:0032259">
    <property type="term" value="P:methylation"/>
    <property type="evidence" value="ECO:0007669"/>
    <property type="project" value="UniProtKB-KW"/>
</dbReference>
<dbReference type="PANTHER" id="PTHR43648">
    <property type="entry name" value="ELECTRON TRANSFER FLAVOPROTEIN BETA SUBUNIT LYSINE METHYLTRANSFERASE"/>
    <property type="match status" value="1"/>
</dbReference>
<protein>
    <submittedName>
        <fullName evidence="3">50S ribosomal protein L11 methyltransferase</fullName>
    </submittedName>
</protein>
<keyword evidence="3" id="KW-0687">Ribonucleoprotein</keyword>
<proteinExistence type="predicted"/>
<keyword evidence="1 3" id="KW-0489">Methyltransferase</keyword>
<reference evidence="3" key="2">
    <citation type="journal article" date="2022" name="Microbiol. Resour. Announc.">
        <title>Metagenome Sequencing to Explore Phylogenomics of Terrestrial Cyanobacteria.</title>
        <authorList>
            <person name="Ward R.D."/>
            <person name="Stajich J.E."/>
            <person name="Johansen J.R."/>
            <person name="Huntemann M."/>
            <person name="Clum A."/>
            <person name="Foster B."/>
            <person name="Foster B."/>
            <person name="Roux S."/>
            <person name="Palaniappan K."/>
            <person name="Varghese N."/>
            <person name="Mukherjee S."/>
            <person name="Reddy T.B.K."/>
            <person name="Daum C."/>
            <person name="Copeland A."/>
            <person name="Chen I.A."/>
            <person name="Ivanova N.N."/>
            <person name="Kyrpides N.C."/>
            <person name="Shapiro N."/>
            <person name="Eloe-Fadrosh E.A."/>
            <person name="Pietrasiak N."/>
        </authorList>
    </citation>
    <scope>NUCLEOTIDE SEQUENCE</scope>
    <source>
        <strain evidence="3">GSE-TBD4-15B</strain>
    </source>
</reference>
<dbReference type="Gene3D" id="3.40.50.150">
    <property type="entry name" value="Vaccinia Virus protein VP39"/>
    <property type="match status" value="1"/>
</dbReference>
<reference evidence="3" key="1">
    <citation type="submission" date="2021-05" db="EMBL/GenBank/DDBJ databases">
        <authorList>
            <person name="Pietrasiak N."/>
            <person name="Ward R."/>
            <person name="Stajich J.E."/>
            <person name="Kurbessoian T."/>
        </authorList>
    </citation>
    <scope>NUCLEOTIDE SEQUENCE</scope>
    <source>
        <strain evidence="3">GSE-TBD4-15B</strain>
    </source>
</reference>
<comment type="caution">
    <text evidence="3">The sequence shown here is derived from an EMBL/GenBank/DDBJ whole genome shotgun (WGS) entry which is preliminary data.</text>
</comment>
<dbReference type="GO" id="GO:0008276">
    <property type="term" value="F:protein methyltransferase activity"/>
    <property type="evidence" value="ECO:0007669"/>
    <property type="project" value="TreeGrafter"/>
</dbReference>
<dbReference type="PANTHER" id="PTHR43648:SF1">
    <property type="entry name" value="ELECTRON TRANSFER FLAVOPROTEIN BETA SUBUNIT LYSINE METHYLTRANSFERASE"/>
    <property type="match status" value="1"/>
</dbReference>
<dbReference type="Pfam" id="PF06325">
    <property type="entry name" value="PrmA"/>
    <property type="match status" value="1"/>
</dbReference>
<gene>
    <name evidence="3" type="ORF">KME07_23485</name>
</gene>
<evidence type="ECO:0000313" key="4">
    <source>
        <dbReference type="Proteomes" id="UP000707356"/>
    </source>
</evidence>
<organism evidence="3 4">
    <name type="scientific">Pegethrix bostrychoides GSE-TBD4-15B</name>
    <dbReference type="NCBI Taxonomy" id="2839662"/>
    <lineage>
        <taxon>Bacteria</taxon>
        <taxon>Bacillati</taxon>
        <taxon>Cyanobacteriota</taxon>
        <taxon>Cyanophyceae</taxon>
        <taxon>Oculatellales</taxon>
        <taxon>Oculatellaceae</taxon>
        <taxon>Pegethrix</taxon>
    </lineage>
</organism>
<dbReference type="SUPFAM" id="SSF53335">
    <property type="entry name" value="S-adenosyl-L-methionine-dependent methyltransferases"/>
    <property type="match status" value="1"/>
</dbReference>
<dbReference type="AlphaFoldDB" id="A0A951PGH0"/>
<accession>A0A951PGH0</accession>
<dbReference type="CDD" id="cd02440">
    <property type="entry name" value="AdoMet_MTases"/>
    <property type="match status" value="1"/>
</dbReference>
<name>A0A951PGH0_9CYAN</name>
<keyword evidence="3" id="KW-0689">Ribosomal protein</keyword>
<evidence type="ECO:0000256" key="1">
    <source>
        <dbReference type="ARBA" id="ARBA00022603"/>
    </source>
</evidence>
<sequence length="321" mass="33879">MTWIEICTSATDEGLDWICTALSALAPAAPETASPEIQISSSADSNWQFQVQIYLKQPAPPGSLAQIQAALSPMQRTRLISPPATYLTDQKPDPQPLQQQFGRFVLSPTHPLAPDQIPLHLTPSLVFGQGAHPATRLALQLIEQHVSDGMQSLDLGTGTGILGLAMAKLGATVLALDNEPAAIAAASATMRLNQVEAQVTVKRGSLGQGSELGHWLGNQLGQGLSSDLDATPAVPPAAQFDLIAANILARIHLALVQDYRLALRPNGILITAGFTTELAAEVESALAEAGFERLEAVQLNEWVALAHRLSASALPMFGGFA</sequence>
<dbReference type="GO" id="GO:0005840">
    <property type="term" value="C:ribosome"/>
    <property type="evidence" value="ECO:0007669"/>
    <property type="project" value="UniProtKB-KW"/>
</dbReference>
<evidence type="ECO:0000256" key="2">
    <source>
        <dbReference type="ARBA" id="ARBA00022679"/>
    </source>
</evidence>
<keyword evidence="2" id="KW-0808">Transferase</keyword>
<dbReference type="Proteomes" id="UP000707356">
    <property type="component" value="Unassembled WGS sequence"/>
</dbReference>
<evidence type="ECO:0000313" key="3">
    <source>
        <dbReference type="EMBL" id="MBW4468400.1"/>
    </source>
</evidence>
<dbReference type="InterPro" id="IPR050078">
    <property type="entry name" value="Ribosomal_L11_MeTrfase_PrmA"/>
</dbReference>
<dbReference type="InterPro" id="IPR029063">
    <property type="entry name" value="SAM-dependent_MTases_sf"/>
</dbReference>